<comment type="caution">
    <text evidence="3">The sequence shown here is derived from an EMBL/GenBank/DDBJ whole genome shotgun (WGS) entry which is preliminary data.</text>
</comment>
<dbReference type="InterPro" id="IPR010056">
    <property type="entry name" value="Phage_rep_org__N"/>
</dbReference>
<accession>A0ABS2G257</accession>
<dbReference type="Pfam" id="PF09681">
    <property type="entry name" value="Phage_rep_org_N"/>
    <property type="match status" value="1"/>
</dbReference>
<protein>
    <submittedName>
        <fullName evidence="3">Phage replisome organizer N-terminal domain-containing protein</fullName>
    </submittedName>
</protein>
<reference evidence="3 4" key="1">
    <citation type="journal article" date="2021" name="Sci. Rep.">
        <title>The distribution of antibiotic resistance genes in chicken gut microbiota commensals.</title>
        <authorList>
            <person name="Juricova H."/>
            <person name="Matiasovicova J."/>
            <person name="Kubasova T."/>
            <person name="Cejkova D."/>
            <person name="Rychlik I."/>
        </authorList>
    </citation>
    <scope>NUCLEOTIDE SEQUENCE [LARGE SCALE GENOMIC DNA]</scope>
    <source>
        <strain evidence="3 4">An425</strain>
    </source>
</reference>
<name>A0ABS2G257_FUSMR</name>
<dbReference type="RefSeq" id="WP_204715826.1">
    <property type="nucleotide sequence ID" value="NZ_JACJLT010000018.1"/>
</dbReference>
<evidence type="ECO:0000256" key="1">
    <source>
        <dbReference type="SAM" id="MobiDB-lite"/>
    </source>
</evidence>
<sequence>MAKKYVWLKLKKDFLRQKNIKKLRKMPGGSDYVLIYLGMQLLSLENEGKLYFEGTEENFAEQMALELDENIDAVRMTIMFLEKHNLIEFGEEQDEYILPEVIGSIGSETATAERMRKMRERKKSLGCNNVTPQLHYVTDSYTEREKEREEEKEKDREREKENSLTHSQSIKEKFSNLLLMIAQATKTTVHQVSLQINPMEIIDRLDDYIEAINQSEYLQGKSSSLPVIKNYTQVDKVLSGFYKTYNKKNESKTVDVADVQYAKRDDFIEF</sequence>
<evidence type="ECO:0000313" key="3">
    <source>
        <dbReference type="EMBL" id="MBM6874707.1"/>
    </source>
</evidence>
<dbReference type="NCBIfam" id="TIGR01714">
    <property type="entry name" value="phage_rep_org_N"/>
    <property type="match status" value="1"/>
</dbReference>
<feature type="domain" description="Phage replisome organiser N-terminal" evidence="2">
    <location>
        <begin position="7"/>
        <end position="124"/>
    </location>
</feature>
<feature type="compositionally biased region" description="Basic and acidic residues" evidence="1">
    <location>
        <begin position="141"/>
        <end position="167"/>
    </location>
</feature>
<gene>
    <name evidence="3" type="ORF">H6A04_03405</name>
</gene>
<evidence type="ECO:0000313" key="4">
    <source>
        <dbReference type="Proteomes" id="UP000728968"/>
    </source>
</evidence>
<proteinExistence type="predicted"/>
<organism evidence="3 4">
    <name type="scientific">Fusobacterium mortiferum</name>
    <dbReference type="NCBI Taxonomy" id="850"/>
    <lineage>
        <taxon>Bacteria</taxon>
        <taxon>Fusobacteriati</taxon>
        <taxon>Fusobacteriota</taxon>
        <taxon>Fusobacteriia</taxon>
        <taxon>Fusobacteriales</taxon>
        <taxon>Fusobacteriaceae</taxon>
        <taxon>Fusobacterium</taxon>
    </lineage>
</organism>
<evidence type="ECO:0000259" key="2">
    <source>
        <dbReference type="Pfam" id="PF09681"/>
    </source>
</evidence>
<dbReference type="EMBL" id="JACJLT010000018">
    <property type="protein sequence ID" value="MBM6874707.1"/>
    <property type="molecule type" value="Genomic_DNA"/>
</dbReference>
<dbReference type="Proteomes" id="UP000728968">
    <property type="component" value="Unassembled WGS sequence"/>
</dbReference>
<feature type="region of interest" description="Disordered" evidence="1">
    <location>
        <begin position="136"/>
        <end position="167"/>
    </location>
</feature>
<keyword evidence="4" id="KW-1185">Reference proteome</keyword>